<gene>
    <name evidence="2" type="ORF">KK1_038705</name>
    <name evidence="3" type="ORF">KK1_038706</name>
</gene>
<dbReference type="PANTHER" id="PTHR35218">
    <property type="entry name" value="RNASE H DOMAIN-CONTAINING PROTEIN"/>
    <property type="match status" value="1"/>
</dbReference>
<dbReference type="SUPFAM" id="SSF56219">
    <property type="entry name" value="DNase I-like"/>
    <property type="match status" value="1"/>
</dbReference>
<dbReference type="EMBL" id="KQ483868">
    <property type="protein sequence ID" value="KYP39967.1"/>
    <property type="molecule type" value="Genomic_DNA"/>
</dbReference>
<evidence type="ECO:0000313" key="3">
    <source>
        <dbReference type="EMBL" id="KYP39968.1"/>
    </source>
</evidence>
<dbReference type="InterPro" id="IPR005135">
    <property type="entry name" value="Endo/exonuclease/phosphatase"/>
</dbReference>
<evidence type="ECO:0000313" key="2">
    <source>
        <dbReference type="EMBL" id="KYP39967.1"/>
    </source>
</evidence>
<dbReference type="Gene3D" id="3.60.10.10">
    <property type="entry name" value="Endonuclease/exonuclease/phosphatase"/>
    <property type="match status" value="1"/>
</dbReference>
<accession>A0A151RBH4</accession>
<dbReference type="AlphaFoldDB" id="A0A151RBH4"/>
<proteinExistence type="predicted"/>
<evidence type="ECO:0000313" key="4">
    <source>
        <dbReference type="Proteomes" id="UP000075243"/>
    </source>
</evidence>
<dbReference type="Gramene" id="C.cajan_34398.t">
    <property type="protein sequence ID" value="C.cajan_34398.t"/>
    <property type="gene ID" value="C.cajan_34398"/>
</dbReference>
<feature type="domain" description="Endonuclease/exonuclease/phosphatase" evidence="1">
    <location>
        <begin position="4"/>
        <end position="125"/>
    </location>
</feature>
<evidence type="ECO:0000259" key="1">
    <source>
        <dbReference type="Pfam" id="PF03372"/>
    </source>
</evidence>
<dbReference type="Proteomes" id="UP000075243">
    <property type="component" value="Unassembled WGS sequence"/>
</dbReference>
<dbReference type="InterPro" id="IPR036691">
    <property type="entry name" value="Endo/exonu/phosph_ase_sf"/>
</dbReference>
<protein>
    <submittedName>
        <fullName evidence="3">Transposon TX1 uncharacterized</fullName>
    </submittedName>
</protein>
<dbReference type="Gramene" id="C.cajan_34399.t">
    <property type="protein sequence ID" value="C.cajan_34399.t"/>
    <property type="gene ID" value="C.cajan_34399"/>
</dbReference>
<organism evidence="3 4">
    <name type="scientific">Cajanus cajan</name>
    <name type="common">Pigeon pea</name>
    <name type="synonym">Cajanus indicus</name>
    <dbReference type="NCBI Taxonomy" id="3821"/>
    <lineage>
        <taxon>Eukaryota</taxon>
        <taxon>Viridiplantae</taxon>
        <taxon>Streptophyta</taxon>
        <taxon>Embryophyta</taxon>
        <taxon>Tracheophyta</taxon>
        <taxon>Spermatophyta</taxon>
        <taxon>Magnoliopsida</taxon>
        <taxon>eudicotyledons</taxon>
        <taxon>Gunneridae</taxon>
        <taxon>Pentapetalae</taxon>
        <taxon>rosids</taxon>
        <taxon>fabids</taxon>
        <taxon>Fabales</taxon>
        <taxon>Fabaceae</taxon>
        <taxon>Papilionoideae</taxon>
        <taxon>50 kb inversion clade</taxon>
        <taxon>NPAAA clade</taxon>
        <taxon>indigoferoid/millettioid clade</taxon>
        <taxon>Phaseoleae</taxon>
        <taxon>Cajanus</taxon>
    </lineage>
</organism>
<sequence length="316" mass="35939">MSLLSWNCRGLGNPRAVPTLLDLLRTYHPDVLFLCETLVSASRIDELRSRLNFDSSFAVSCSGHNGGLALFWKKSPWCIMGDFNDLLTDDDKRGTHAHPPWLLNVVAIRSDHSPLLLNLSGQRYTRPKRAFRFENAWLKEPTLTPLVTRNWLQTQSLDILHKLHHSKTYFDTLFTAFANTIDPVTDSLSQRITTVDNENLLRPFYISEFRAALFSMHADKAPGLDGLNPGFYKHFWELLGPEIYHVGKQWLEQGFFPEPLNQTNIVLIPKTDTPSSMKDLRPISVCNVIYKSLKSSCKSAQKCATPMHLPNPICIC</sequence>
<dbReference type="EMBL" id="KQ483868">
    <property type="protein sequence ID" value="KYP39968.1"/>
    <property type="molecule type" value="Genomic_DNA"/>
</dbReference>
<dbReference type="PANTHER" id="PTHR35218:SF9">
    <property type="entry name" value="ENDONUCLEASE_EXONUCLEASE_PHOSPHATASE DOMAIN-CONTAINING PROTEIN"/>
    <property type="match status" value="1"/>
</dbReference>
<dbReference type="STRING" id="3821.A0A151RBH4"/>
<name>A0A151RBH4_CAJCA</name>
<keyword evidence="4" id="KW-1185">Reference proteome</keyword>
<dbReference type="Pfam" id="PF03372">
    <property type="entry name" value="Exo_endo_phos"/>
    <property type="match status" value="1"/>
</dbReference>
<dbReference type="GO" id="GO:0003824">
    <property type="term" value="F:catalytic activity"/>
    <property type="evidence" value="ECO:0007669"/>
    <property type="project" value="InterPro"/>
</dbReference>
<reference evidence="3 4" key="1">
    <citation type="journal article" date="2012" name="Nat. Biotechnol.">
        <title>Draft genome sequence of pigeonpea (Cajanus cajan), an orphan legume crop of resource-poor farmers.</title>
        <authorList>
            <person name="Varshney R.K."/>
            <person name="Chen W."/>
            <person name="Li Y."/>
            <person name="Bharti A.K."/>
            <person name="Saxena R.K."/>
            <person name="Schlueter J.A."/>
            <person name="Donoghue M.T."/>
            <person name="Azam S."/>
            <person name="Fan G."/>
            <person name="Whaley A.M."/>
            <person name="Farmer A.D."/>
            <person name="Sheridan J."/>
            <person name="Iwata A."/>
            <person name="Tuteja R."/>
            <person name="Penmetsa R.V."/>
            <person name="Wu W."/>
            <person name="Upadhyaya H.D."/>
            <person name="Yang S.P."/>
            <person name="Shah T."/>
            <person name="Saxena K.B."/>
            <person name="Michael T."/>
            <person name="McCombie W.R."/>
            <person name="Yang B."/>
            <person name="Zhang G."/>
            <person name="Yang H."/>
            <person name="Wang J."/>
            <person name="Spillane C."/>
            <person name="Cook D.R."/>
            <person name="May G.D."/>
            <person name="Xu X."/>
            <person name="Jackson S.A."/>
        </authorList>
    </citation>
    <scope>NUCLEOTIDE SEQUENCE [LARGE SCALE GENOMIC DNA]</scope>
    <source>
        <strain evidence="4">cv. Asha</strain>
    </source>
</reference>